<dbReference type="EMBL" id="LN609302">
    <property type="protein sequence ID" value="CEF53900.1"/>
    <property type="molecule type" value="Genomic_DNA"/>
</dbReference>
<proteinExistence type="predicted"/>
<gene>
    <name evidence="1" type="ORF">AGA_472</name>
    <name evidence="2" type="ORF">GOB80_09810</name>
</gene>
<reference evidence="3" key="2">
    <citation type="submission" date="2014-09" db="EMBL/GenBank/DDBJ databases">
        <authorList>
            <person name="Illeghems K.G."/>
        </authorList>
    </citation>
    <scope>NUCLEOTIDE SEQUENCE [LARGE SCALE GENOMIC DNA]</scope>
    <source>
        <strain evidence="3">LMG 23848T</strain>
    </source>
</reference>
<evidence type="ECO:0000313" key="1">
    <source>
        <dbReference type="EMBL" id="CEF53900.1"/>
    </source>
</evidence>
<dbReference type="OrthoDB" id="9820559at2"/>
<sequence>MRTAPPTWTHGAMLSTVEMAMVAKQYEQTPCTWLWSDYDAHGPNLLSKLLNFLAGVEGYLPESMSQPNLIKALRPYGITDFAVVPSPMTITGLATVWSYVLELLEADATFSSFLVDENRPIHAAQEFIPIRAGLVRLRAALCRNSRSSEALFWLEQIGWGELLELADKRDHAGRELIAGRAFCAPEGGVAILPKDWCDHAAA</sequence>
<accession>A0A0U5F6K7</accession>
<name>A0A0U5F6K7_9PROT</name>
<dbReference type="RefSeq" id="WP_059022761.1">
    <property type="nucleotide sequence ID" value="NZ_LN609302.1"/>
</dbReference>
<dbReference type="Proteomes" id="UP000068250">
    <property type="component" value="Chromosome I"/>
</dbReference>
<organism evidence="1 3">
    <name type="scientific">Acetobacter ghanensis</name>
    <dbReference type="NCBI Taxonomy" id="431306"/>
    <lineage>
        <taxon>Bacteria</taxon>
        <taxon>Pseudomonadati</taxon>
        <taxon>Pseudomonadota</taxon>
        <taxon>Alphaproteobacteria</taxon>
        <taxon>Acetobacterales</taxon>
        <taxon>Acetobacteraceae</taxon>
        <taxon>Acetobacter</taxon>
    </lineage>
</organism>
<dbReference type="Proteomes" id="UP000657200">
    <property type="component" value="Unassembled WGS sequence"/>
</dbReference>
<evidence type="ECO:0000313" key="4">
    <source>
        <dbReference type="Proteomes" id="UP000657200"/>
    </source>
</evidence>
<reference evidence="2 4" key="3">
    <citation type="journal article" date="2020" name="Int. J. Syst. Evol. Microbiol.">
        <title>Novel acetic acid bacteria from cider fermentations: Acetobacter conturbans sp. nov. and Acetobacter fallax sp. nov.</title>
        <authorList>
            <person name="Sombolestani A.S."/>
            <person name="Cleenwerck I."/>
            <person name="Cnockaert M."/>
            <person name="Borremans W."/>
            <person name="Wieme A.D."/>
            <person name="De Vuyst L."/>
            <person name="Vandamme P."/>
        </authorList>
    </citation>
    <scope>NUCLEOTIDE SEQUENCE [LARGE SCALE GENOMIC DNA]</scope>
    <source>
        <strain evidence="2 4">LMG 23848</strain>
    </source>
</reference>
<dbReference type="EMBL" id="WOTE01000005">
    <property type="protein sequence ID" value="NHO39968.1"/>
    <property type="molecule type" value="Genomic_DNA"/>
</dbReference>
<dbReference type="AlphaFoldDB" id="A0A0U5F6K7"/>
<keyword evidence="4" id="KW-1185">Reference proteome</keyword>
<evidence type="ECO:0000313" key="2">
    <source>
        <dbReference type="EMBL" id="NHO39968.1"/>
    </source>
</evidence>
<protein>
    <submittedName>
        <fullName evidence="1">Uncharacterized protein</fullName>
    </submittedName>
</protein>
<reference evidence="1" key="1">
    <citation type="submission" date="2014-09" db="EMBL/GenBank/DDBJ databases">
        <authorList>
            <person name="Magalhaes I.L.F."/>
            <person name="Oliveira U."/>
            <person name="Santos F.R."/>
            <person name="Vidigal T.H.D.A."/>
            <person name="Brescovit A.D."/>
            <person name="Santos A.J."/>
        </authorList>
    </citation>
    <scope>NUCLEOTIDE SEQUENCE</scope>
    <source>
        <strain evidence="1">LMG 23848T</strain>
    </source>
</reference>
<dbReference type="STRING" id="431306.AGA_472"/>
<evidence type="ECO:0000313" key="3">
    <source>
        <dbReference type="Proteomes" id="UP000068250"/>
    </source>
</evidence>
<dbReference type="PATRIC" id="fig|431306.5.peg.444"/>